<name>A0ABS1J1H2_9FIRM</name>
<gene>
    <name evidence="2" type="ORF">JJN12_08760</name>
</gene>
<dbReference type="EMBL" id="JAEPRJ010000001">
    <property type="protein sequence ID" value="MBK5897865.1"/>
    <property type="molecule type" value="Genomic_DNA"/>
</dbReference>
<evidence type="ECO:0000313" key="2">
    <source>
        <dbReference type="EMBL" id="MBK5897865.1"/>
    </source>
</evidence>
<evidence type="ECO:0000256" key="1">
    <source>
        <dbReference type="SAM" id="Phobius"/>
    </source>
</evidence>
<dbReference type="Proteomes" id="UP000604730">
    <property type="component" value="Unassembled WGS sequence"/>
</dbReference>
<keyword evidence="1" id="KW-0472">Membrane</keyword>
<reference evidence="2 3" key="1">
    <citation type="submission" date="2021-01" db="EMBL/GenBank/DDBJ databases">
        <title>Isolation and description of Catonella massiliensis sp. nov., a novel Catonella species, isolated from a stable periodontitis subject.</title>
        <authorList>
            <person name="Antezack A."/>
            <person name="Boxberger M."/>
            <person name="La Scola B."/>
            <person name="Monnet-Corti V."/>
        </authorList>
    </citation>
    <scope>NUCLEOTIDE SEQUENCE [LARGE SCALE GENOMIC DNA]</scope>
    <source>
        <strain evidence="2 3">Marseille-Q4567</strain>
    </source>
</reference>
<accession>A0ABS1J1H2</accession>
<comment type="caution">
    <text evidence="2">The sequence shown here is derived from an EMBL/GenBank/DDBJ whole genome shotgun (WGS) entry which is preliminary data.</text>
</comment>
<organism evidence="2 3">
    <name type="scientific">Catonella massiliensis</name>
    <dbReference type="NCBI Taxonomy" id="2799636"/>
    <lineage>
        <taxon>Bacteria</taxon>
        <taxon>Bacillati</taxon>
        <taxon>Bacillota</taxon>
        <taxon>Clostridia</taxon>
        <taxon>Lachnospirales</taxon>
        <taxon>Lachnospiraceae</taxon>
        <taxon>Catonella</taxon>
    </lineage>
</organism>
<keyword evidence="3" id="KW-1185">Reference proteome</keyword>
<evidence type="ECO:0008006" key="4">
    <source>
        <dbReference type="Google" id="ProtNLM"/>
    </source>
</evidence>
<proteinExistence type="predicted"/>
<dbReference type="SUPFAM" id="SSF69304">
    <property type="entry name" value="Tricorn protease N-terminal domain"/>
    <property type="match status" value="1"/>
</dbReference>
<keyword evidence="1" id="KW-0812">Transmembrane</keyword>
<evidence type="ECO:0000313" key="3">
    <source>
        <dbReference type="Proteomes" id="UP000604730"/>
    </source>
</evidence>
<dbReference type="RefSeq" id="WP_208429323.1">
    <property type="nucleotide sequence ID" value="NZ_JAEPRJ010000001.1"/>
</dbReference>
<protein>
    <recommendedName>
        <fullName evidence="4">DUF4340 domain-containing protein</fullName>
    </recommendedName>
</protein>
<dbReference type="Gene3D" id="3.90.70.10">
    <property type="entry name" value="Cysteine proteinases"/>
    <property type="match status" value="1"/>
</dbReference>
<sequence length="845" mass="96605">MQKIIYKLIIMILLFVLSAGYFISNIKETSYSERTETTEMSAASFPTVYMLRGGKKINLLHGYGQEIDALGVRQEITPLENNKSIDFLINDYNNSIVRVEYEVKDKIDNIVIANGEMKTPEIDDEGKRKMSIRLDSELSKDTEFALKLRLVNEDGRKFIFFTTIKFTRGDKFADNYSFAEKFSNAALSKADEKAIKPYLETNASMDNMSYARVNIHSSYETVTWGKLVVERLTEPVVTVTENSENITGLVYKYIAKTAGEVPNYYSIKEYYRVNKVEKVTYLLAFERDVEEIYNPEKTSVARSQLKFGITASPDVDFKMDAKKEYIAFERERDLWYYETKNNKMKRVFSFFGDDFLDERTYYDNHAVKVLRMEDNGDLYFIVYGYMNRGVYEGRTGIVLYKYLRADDRIEEQAYIPVSLPAQFFEEGISDFSFVSTEQFFYFSLYDKIYSYSLIKRKLSVLAENISGGSYLALSENNHIVWQETTDATKVKKLIIMDLETRRRTEINASDKTVLRLLGKISGNFVYGVAYKKDIVNGKDGIINIPYKKLIISDVTGKTLKDYEKKKIYVTGIDIVNDTIELERVKKQGSKLVRIKTDHILNNIDKPNTEVMVVDRRTDKYLTEYYLTLPYGLKLEKIPKVSSSTLNTVITRDLTIRLGENGKESKEKYFANVAGEFSASSYKAADMIKVADEGMGYVLDIAGGLVWERGRVSASAKAEDVDVDYVYEEDDSVHSAIRLFLTAKGIYISTEDLNKKGTIMDILRSQSEISPINLTGVDFDNILYYIAKGSPVIAMKDGKTAVLLTAYTPQKIEVMNAKTGKKSQMERKEAEKMFKAAGNAYISALN</sequence>
<feature type="transmembrane region" description="Helical" evidence="1">
    <location>
        <begin position="5"/>
        <end position="24"/>
    </location>
</feature>
<keyword evidence="1" id="KW-1133">Transmembrane helix</keyword>